<gene>
    <name evidence="2" type="ORF">SAMN02745163_02796</name>
</gene>
<reference evidence="2 3" key="1">
    <citation type="submission" date="2016-11" db="EMBL/GenBank/DDBJ databases">
        <authorList>
            <person name="Jaros S."/>
            <person name="Januszkiewicz K."/>
            <person name="Wedrychowicz H."/>
        </authorList>
    </citation>
    <scope>NUCLEOTIDE SEQUENCE [LARGE SCALE GENOMIC DNA]</scope>
    <source>
        <strain evidence="2 3">DSM 21758</strain>
    </source>
</reference>
<dbReference type="RefSeq" id="WP_072988840.1">
    <property type="nucleotide sequence ID" value="NZ_FQZB01000011.1"/>
</dbReference>
<dbReference type="OrthoDB" id="2062630at2"/>
<keyword evidence="1" id="KW-0812">Transmembrane</keyword>
<keyword evidence="3" id="KW-1185">Reference proteome</keyword>
<dbReference type="STRING" id="1121302.SAMN02745163_02796"/>
<evidence type="ECO:0000256" key="1">
    <source>
        <dbReference type="SAM" id="Phobius"/>
    </source>
</evidence>
<sequence length="164" mass="18775">MDNFKEQLVRIEDIVIYNIAYGISIVLFVLSLISLIFVGISVAVILAILAGALFYFKRFLYCEYEYIITNGEVDIDCIYQVNSRKSKLSFEVKDTSLIAAKDSEDYKGFSNKPKDIINCIPKGNKDKVYVAILNEGSNKKQIEFVPNKEFLDICFLYNPKVVKR</sequence>
<accession>A0A1M6MX91</accession>
<dbReference type="Proteomes" id="UP000184310">
    <property type="component" value="Unassembled WGS sequence"/>
</dbReference>
<dbReference type="AlphaFoldDB" id="A0A1M6MX91"/>
<dbReference type="EMBL" id="FQZB01000011">
    <property type="protein sequence ID" value="SHJ88059.1"/>
    <property type="molecule type" value="Genomic_DNA"/>
</dbReference>
<organism evidence="2 3">
    <name type="scientific">Clostridium cavendishii DSM 21758</name>
    <dbReference type="NCBI Taxonomy" id="1121302"/>
    <lineage>
        <taxon>Bacteria</taxon>
        <taxon>Bacillati</taxon>
        <taxon>Bacillota</taxon>
        <taxon>Clostridia</taxon>
        <taxon>Eubacteriales</taxon>
        <taxon>Clostridiaceae</taxon>
        <taxon>Clostridium</taxon>
    </lineage>
</organism>
<protein>
    <submittedName>
        <fullName evidence="2">Uncharacterized protein</fullName>
    </submittedName>
</protein>
<keyword evidence="1" id="KW-0472">Membrane</keyword>
<name>A0A1M6MX91_9CLOT</name>
<feature type="transmembrane region" description="Helical" evidence="1">
    <location>
        <begin position="36"/>
        <end position="56"/>
    </location>
</feature>
<feature type="transmembrane region" description="Helical" evidence="1">
    <location>
        <begin position="14"/>
        <end position="30"/>
    </location>
</feature>
<evidence type="ECO:0000313" key="3">
    <source>
        <dbReference type="Proteomes" id="UP000184310"/>
    </source>
</evidence>
<keyword evidence="1" id="KW-1133">Transmembrane helix</keyword>
<proteinExistence type="predicted"/>
<evidence type="ECO:0000313" key="2">
    <source>
        <dbReference type="EMBL" id="SHJ88059.1"/>
    </source>
</evidence>